<organism evidence="1 2">
    <name type="scientific">Dyadobacter chenwenxiniae</name>
    <dbReference type="NCBI Taxonomy" id="2906456"/>
    <lineage>
        <taxon>Bacteria</taxon>
        <taxon>Pseudomonadati</taxon>
        <taxon>Bacteroidota</taxon>
        <taxon>Cytophagia</taxon>
        <taxon>Cytophagales</taxon>
        <taxon>Spirosomataceae</taxon>
        <taxon>Dyadobacter</taxon>
    </lineage>
</organism>
<evidence type="ECO:0000313" key="2">
    <source>
        <dbReference type="Proteomes" id="UP001139000"/>
    </source>
</evidence>
<dbReference type="Gene3D" id="3.40.30.10">
    <property type="entry name" value="Glutaredoxin"/>
    <property type="match status" value="1"/>
</dbReference>
<keyword evidence="2" id="KW-1185">Reference proteome</keyword>
<comment type="caution">
    <text evidence="1">The sequence shown here is derived from an EMBL/GenBank/DDBJ whole genome shotgun (WGS) entry which is preliminary data.</text>
</comment>
<name>A0A9X1PLQ8_9BACT</name>
<gene>
    <name evidence="1" type="ORF">LXM26_10110</name>
</gene>
<accession>A0A9X1PLQ8</accession>
<protein>
    <submittedName>
        <fullName evidence="1">Redoxin domain-containing protein</fullName>
    </submittedName>
</protein>
<dbReference type="PANTHER" id="PTHR43640">
    <property type="entry name" value="OS07G0260300 PROTEIN"/>
    <property type="match status" value="1"/>
</dbReference>
<dbReference type="Proteomes" id="UP001139000">
    <property type="component" value="Unassembled WGS sequence"/>
</dbReference>
<dbReference type="PANTHER" id="PTHR43640:SF1">
    <property type="entry name" value="THIOREDOXIN-DEPENDENT PEROXIREDOXIN"/>
    <property type="match status" value="1"/>
</dbReference>
<dbReference type="RefSeq" id="WP_234655103.1">
    <property type="nucleotide sequence ID" value="NZ_CP094997.1"/>
</dbReference>
<dbReference type="EMBL" id="JAJTTC010000001">
    <property type="protein sequence ID" value="MCF0061848.1"/>
    <property type="molecule type" value="Genomic_DNA"/>
</dbReference>
<reference evidence="1" key="1">
    <citation type="submission" date="2021-12" db="EMBL/GenBank/DDBJ databases">
        <title>Novel species in genus Dyadobacter.</title>
        <authorList>
            <person name="Ma C."/>
        </authorList>
    </citation>
    <scope>NUCLEOTIDE SEQUENCE</scope>
    <source>
        <strain evidence="1">LJ419</strain>
    </source>
</reference>
<sequence length="181" mass="20580">MEMWRKICLLLLALNVFFIENTASKSVRETFQAETLKVILFLDPECPVTNAYMKEIKSIHADYSGKGVIFEAYFPMETIADKDIKAFLKKYNATFPGFTDPEMRKAKRYKATVMPEVVLLDANGITVYQGAIDNWFYALGKSRPKATELYLRNAIEATLNGNPLMQTKTQAIGCLINMKLE</sequence>
<dbReference type="SUPFAM" id="SSF52833">
    <property type="entry name" value="Thioredoxin-like"/>
    <property type="match status" value="1"/>
</dbReference>
<evidence type="ECO:0000313" key="1">
    <source>
        <dbReference type="EMBL" id="MCF0061848.1"/>
    </source>
</evidence>
<dbReference type="AlphaFoldDB" id="A0A9X1PLQ8"/>
<dbReference type="InterPro" id="IPR047262">
    <property type="entry name" value="PRX-like1"/>
</dbReference>
<dbReference type="InterPro" id="IPR036249">
    <property type="entry name" value="Thioredoxin-like_sf"/>
</dbReference>
<proteinExistence type="predicted"/>